<dbReference type="InterPro" id="IPR013325">
    <property type="entry name" value="RNA_pol_sigma_r2"/>
</dbReference>
<keyword evidence="2" id="KW-0805">Transcription regulation</keyword>
<dbReference type="NCBIfam" id="TIGR02937">
    <property type="entry name" value="sigma70-ECF"/>
    <property type="match status" value="1"/>
</dbReference>
<accession>A0A1J5QUY4</accession>
<dbReference type="GO" id="GO:0016987">
    <property type="term" value="F:sigma factor activity"/>
    <property type="evidence" value="ECO:0007669"/>
    <property type="project" value="UniProtKB-KW"/>
</dbReference>
<evidence type="ECO:0000256" key="3">
    <source>
        <dbReference type="ARBA" id="ARBA00023082"/>
    </source>
</evidence>
<dbReference type="Pfam" id="PF04542">
    <property type="entry name" value="Sigma70_r2"/>
    <property type="match status" value="1"/>
</dbReference>
<proteinExistence type="inferred from homology"/>
<comment type="similarity">
    <text evidence="1">Belongs to the sigma-70 factor family. ECF subfamily.</text>
</comment>
<dbReference type="EMBL" id="MLJW01000429">
    <property type="protein sequence ID" value="OIQ87312.1"/>
    <property type="molecule type" value="Genomic_DNA"/>
</dbReference>
<keyword evidence="4" id="KW-0238">DNA-binding</keyword>
<dbReference type="SUPFAM" id="SSF88946">
    <property type="entry name" value="Sigma2 domain of RNA polymerase sigma factors"/>
    <property type="match status" value="1"/>
</dbReference>
<keyword evidence="3" id="KW-0731">Sigma factor</keyword>
<dbReference type="Gene3D" id="1.10.10.10">
    <property type="entry name" value="Winged helix-like DNA-binding domain superfamily/Winged helix DNA-binding domain"/>
    <property type="match status" value="1"/>
</dbReference>
<dbReference type="PANTHER" id="PTHR43133">
    <property type="entry name" value="RNA POLYMERASE ECF-TYPE SIGMA FACTO"/>
    <property type="match status" value="1"/>
</dbReference>
<dbReference type="InterPro" id="IPR036388">
    <property type="entry name" value="WH-like_DNA-bd_sf"/>
</dbReference>
<evidence type="ECO:0000256" key="2">
    <source>
        <dbReference type="ARBA" id="ARBA00023015"/>
    </source>
</evidence>
<dbReference type="InterPro" id="IPR013249">
    <property type="entry name" value="RNA_pol_sigma70_r4_t2"/>
</dbReference>
<evidence type="ECO:0000313" key="9">
    <source>
        <dbReference type="EMBL" id="OIQ87312.1"/>
    </source>
</evidence>
<dbReference type="InterPro" id="IPR013324">
    <property type="entry name" value="RNA_pol_sigma_r3/r4-like"/>
</dbReference>
<feature type="region of interest" description="Disordered" evidence="6">
    <location>
        <begin position="1"/>
        <end position="26"/>
    </location>
</feature>
<dbReference type="Pfam" id="PF08281">
    <property type="entry name" value="Sigma70_r4_2"/>
    <property type="match status" value="1"/>
</dbReference>
<reference evidence="9" key="1">
    <citation type="submission" date="2016-10" db="EMBL/GenBank/DDBJ databases">
        <title>Sequence of Gallionella enrichment culture.</title>
        <authorList>
            <person name="Poehlein A."/>
            <person name="Muehling M."/>
            <person name="Daniel R."/>
        </authorList>
    </citation>
    <scope>NUCLEOTIDE SEQUENCE</scope>
</reference>
<evidence type="ECO:0000259" key="8">
    <source>
        <dbReference type="Pfam" id="PF08281"/>
    </source>
</evidence>
<keyword evidence="5" id="KW-0804">Transcription</keyword>
<dbReference type="InterPro" id="IPR039425">
    <property type="entry name" value="RNA_pol_sigma-70-like"/>
</dbReference>
<evidence type="ECO:0000256" key="5">
    <source>
        <dbReference type="ARBA" id="ARBA00023163"/>
    </source>
</evidence>
<protein>
    <submittedName>
        <fullName evidence="9">RNA polymerase sigma factor CarQ</fullName>
    </submittedName>
</protein>
<evidence type="ECO:0000256" key="1">
    <source>
        <dbReference type="ARBA" id="ARBA00010641"/>
    </source>
</evidence>
<gene>
    <name evidence="9" type="primary">carQ_1</name>
    <name evidence="9" type="ORF">GALL_308310</name>
</gene>
<dbReference type="InterPro" id="IPR007627">
    <property type="entry name" value="RNA_pol_sigma70_r2"/>
</dbReference>
<dbReference type="GO" id="GO:0003677">
    <property type="term" value="F:DNA binding"/>
    <property type="evidence" value="ECO:0007669"/>
    <property type="project" value="UniProtKB-KW"/>
</dbReference>
<dbReference type="InterPro" id="IPR014284">
    <property type="entry name" value="RNA_pol_sigma-70_dom"/>
</dbReference>
<comment type="caution">
    <text evidence="9">The sequence shown here is derived from an EMBL/GenBank/DDBJ whole genome shotgun (WGS) entry which is preliminary data.</text>
</comment>
<evidence type="ECO:0000256" key="6">
    <source>
        <dbReference type="SAM" id="MobiDB-lite"/>
    </source>
</evidence>
<name>A0A1J5QUY4_9ZZZZ</name>
<evidence type="ECO:0000259" key="7">
    <source>
        <dbReference type="Pfam" id="PF04542"/>
    </source>
</evidence>
<evidence type="ECO:0000256" key="4">
    <source>
        <dbReference type="ARBA" id="ARBA00023125"/>
    </source>
</evidence>
<feature type="compositionally biased region" description="Polar residues" evidence="6">
    <location>
        <begin position="1"/>
        <end position="12"/>
    </location>
</feature>
<dbReference type="SUPFAM" id="SSF88659">
    <property type="entry name" value="Sigma3 and sigma4 domains of RNA polymerase sigma factors"/>
    <property type="match status" value="1"/>
</dbReference>
<dbReference type="PANTHER" id="PTHR43133:SF8">
    <property type="entry name" value="RNA POLYMERASE SIGMA FACTOR HI_1459-RELATED"/>
    <property type="match status" value="1"/>
</dbReference>
<feature type="domain" description="RNA polymerase sigma-70 region 2" evidence="7">
    <location>
        <begin position="32"/>
        <end position="94"/>
    </location>
</feature>
<sequence length="199" mass="22325">MSKPISPTSRVSAQGDARQQDADLSAAYGGERGRLRNFLRRRLLDDADVDDMLQDVFCELIEMVRMMQPVEQAGAWLFRVARNRIADRFRSTRRSETNGSTGEDAAESALEGLFSARIDDPERAYWLGELRAELDAAITGLPVAEREAFVAHAIDGSSFKDLAARTGFSVNALTLRKHQAVKRLRQRLRNLETDSFHEA</sequence>
<dbReference type="Gene3D" id="1.10.1740.10">
    <property type="match status" value="1"/>
</dbReference>
<organism evidence="9">
    <name type="scientific">mine drainage metagenome</name>
    <dbReference type="NCBI Taxonomy" id="410659"/>
    <lineage>
        <taxon>unclassified sequences</taxon>
        <taxon>metagenomes</taxon>
        <taxon>ecological metagenomes</taxon>
    </lineage>
</organism>
<feature type="domain" description="RNA polymerase sigma factor 70 region 4 type 2" evidence="8">
    <location>
        <begin position="132"/>
        <end position="184"/>
    </location>
</feature>
<dbReference type="GO" id="GO:0006352">
    <property type="term" value="P:DNA-templated transcription initiation"/>
    <property type="evidence" value="ECO:0007669"/>
    <property type="project" value="InterPro"/>
</dbReference>
<dbReference type="AlphaFoldDB" id="A0A1J5QUY4"/>